<evidence type="ECO:0000313" key="1">
    <source>
        <dbReference type="EMBL" id="CAB4138226.1"/>
    </source>
</evidence>
<gene>
    <name evidence="1" type="ORF">UFOVP328_419</name>
</gene>
<sequence>MSVDQIVTELMSGTLTNDEIEQVAQALKYARAQVGKTIRRQLAPGASVKFYHPKQNFYIAGTVNRIKQKYILVDTAQGRYNVPANLLETV</sequence>
<reference evidence="1" key="1">
    <citation type="submission" date="2020-04" db="EMBL/GenBank/DDBJ databases">
        <authorList>
            <person name="Chiriac C."/>
            <person name="Salcher M."/>
            <person name="Ghai R."/>
            <person name="Kavagutti S V."/>
        </authorList>
    </citation>
    <scope>NUCLEOTIDE SEQUENCE</scope>
</reference>
<protein>
    <submittedName>
        <fullName evidence="1">Uncharacterized protein</fullName>
    </submittedName>
</protein>
<name>A0A6J5LZF4_9CAUD</name>
<organism evidence="1">
    <name type="scientific">uncultured Caudovirales phage</name>
    <dbReference type="NCBI Taxonomy" id="2100421"/>
    <lineage>
        <taxon>Viruses</taxon>
        <taxon>Duplodnaviria</taxon>
        <taxon>Heunggongvirae</taxon>
        <taxon>Uroviricota</taxon>
        <taxon>Caudoviricetes</taxon>
        <taxon>Peduoviridae</taxon>
        <taxon>Maltschvirus</taxon>
        <taxon>Maltschvirus maltsch</taxon>
    </lineage>
</organism>
<accession>A0A6J5LZF4</accession>
<dbReference type="EMBL" id="LR796341">
    <property type="protein sequence ID" value="CAB4138226.1"/>
    <property type="molecule type" value="Genomic_DNA"/>
</dbReference>
<proteinExistence type="predicted"/>